<feature type="region of interest" description="Disordered" evidence="1">
    <location>
        <begin position="1"/>
        <end position="49"/>
    </location>
</feature>
<reference evidence="2" key="1">
    <citation type="submission" date="2020-06" db="EMBL/GenBank/DDBJ databases">
        <authorList>
            <person name="Li T."/>
            <person name="Hu X."/>
            <person name="Zhang T."/>
            <person name="Song X."/>
            <person name="Zhang H."/>
            <person name="Dai N."/>
            <person name="Sheng W."/>
            <person name="Hou X."/>
            <person name="Wei L."/>
        </authorList>
    </citation>
    <scope>NUCLEOTIDE SEQUENCE</scope>
    <source>
        <strain evidence="2">G02</strain>
        <tissue evidence="2">Leaf</tissue>
    </source>
</reference>
<organism evidence="2">
    <name type="scientific">Sesamum radiatum</name>
    <name type="common">Black benniseed</name>
    <dbReference type="NCBI Taxonomy" id="300843"/>
    <lineage>
        <taxon>Eukaryota</taxon>
        <taxon>Viridiplantae</taxon>
        <taxon>Streptophyta</taxon>
        <taxon>Embryophyta</taxon>
        <taxon>Tracheophyta</taxon>
        <taxon>Spermatophyta</taxon>
        <taxon>Magnoliopsida</taxon>
        <taxon>eudicotyledons</taxon>
        <taxon>Gunneridae</taxon>
        <taxon>Pentapetalae</taxon>
        <taxon>asterids</taxon>
        <taxon>lamiids</taxon>
        <taxon>Lamiales</taxon>
        <taxon>Pedaliaceae</taxon>
        <taxon>Sesamum</taxon>
    </lineage>
</organism>
<sequence>MLPVYNIPPETGASDASSGYFAGDETLDNSESGMSFSPKEFDQSEDLNPVSSLGGTTSIVTSEEQKSDILNSDFASHWQNLQFGRFCQNPRYQGPLLHPSPVMVPPVYLQGRFPYDSPGRPLSTNTNLFSQLMTSYGHRLVPVAPMPSVSSRHPNMYTRYMDDVPRYRSGTGTYLPNPVMLGVEVDYLEIILEGFCKGASLLYGINHDRNDSFSDREGNWNPNPKSRAAARSHNRSQTDKSNSRMDRFTHSESRSDRSWNSYRHDSLPSFRSQNGQLHSNSSQNGPQSVPYSMYPLAATNHNGVSNGPSVPPVMMLYPFDHNATYGSRNEQLEFGSLGPVGFSGINDQSQLNDGIRSRAFEEHLLHGALAPCFTRSTLFPSSSEVMVTRISNLSCPFSGFIIVILCYQRLTHSESQLNKTKTANAFSPE</sequence>
<feature type="compositionally biased region" description="Basic and acidic residues" evidence="1">
    <location>
        <begin position="236"/>
        <end position="266"/>
    </location>
</feature>
<feature type="compositionally biased region" description="Polar residues" evidence="1">
    <location>
        <begin position="269"/>
        <end position="290"/>
    </location>
</feature>
<comment type="caution">
    <text evidence="2">The sequence shown here is derived from an EMBL/GenBank/DDBJ whole genome shotgun (WGS) entry which is preliminary data.</text>
</comment>
<dbReference type="PANTHER" id="PTHR45979:SF30">
    <property type="entry name" value="NUCLEOTIDYLTRANSFERASE"/>
    <property type="match status" value="1"/>
</dbReference>
<feature type="region of interest" description="Disordered" evidence="1">
    <location>
        <begin position="213"/>
        <end position="290"/>
    </location>
</feature>
<dbReference type="PANTHER" id="PTHR45979">
    <property type="entry name" value="PAP/OAS1 SUBSTRATE-BINDING DOMAIN SUPERFAMILY"/>
    <property type="match status" value="1"/>
</dbReference>
<dbReference type="EMBL" id="JACGWJ010000003">
    <property type="protein sequence ID" value="KAL0428750.1"/>
    <property type="molecule type" value="Genomic_DNA"/>
</dbReference>
<protein>
    <submittedName>
        <fullName evidence="2">Uncharacterized protein</fullName>
    </submittedName>
</protein>
<evidence type="ECO:0000256" key="1">
    <source>
        <dbReference type="SAM" id="MobiDB-lite"/>
    </source>
</evidence>
<accession>A0AAW2VIU9</accession>
<evidence type="ECO:0000313" key="2">
    <source>
        <dbReference type="EMBL" id="KAL0428750.1"/>
    </source>
</evidence>
<dbReference type="AlphaFoldDB" id="A0AAW2VIU9"/>
<gene>
    <name evidence="2" type="ORF">Sradi_0501000</name>
</gene>
<proteinExistence type="predicted"/>
<reference evidence="2" key="2">
    <citation type="journal article" date="2024" name="Plant">
        <title>Genomic evolution and insights into agronomic trait innovations of Sesamum species.</title>
        <authorList>
            <person name="Miao H."/>
            <person name="Wang L."/>
            <person name="Qu L."/>
            <person name="Liu H."/>
            <person name="Sun Y."/>
            <person name="Le M."/>
            <person name="Wang Q."/>
            <person name="Wei S."/>
            <person name="Zheng Y."/>
            <person name="Lin W."/>
            <person name="Duan Y."/>
            <person name="Cao H."/>
            <person name="Xiong S."/>
            <person name="Wang X."/>
            <person name="Wei L."/>
            <person name="Li C."/>
            <person name="Ma Q."/>
            <person name="Ju M."/>
            <person name="Zhao R."/>
            <person name="Li G."/>
            <person name="Mu C."/>
            <person name="Tian Q."/>
            <person name="Mei H."/>
            <person name="Zhang T."/>
            <person name="Gao T."/>
            <person name="Zhang H."/>
        </authorList>
    </citation>
    <scope>NUCLEOTIDE SEQUENCE</scope>
    <source>
        <strain evidence="2">G02</strain>
    </source>
</reference>
<dbReference type="InterPro" id="IPR058921">
    <property type="entry name" value="PAP/OAS1-rel"/>
</dbReference>
<name>A0AAW2VIU9_SESRA</name>